<name>A0ABS0DY53_9GAMM</name>
<feature type="domain" description="Teneurin-like YD-shell" evidence="4">
    <location>
        <begin position="1032"/>
        <end position="1297"/>
    </location>
</feature>
<dbReference type="EMBL" id="JADOBI010000001">
    <property type="protein sequence ID" value="MBF7977792.1"/>
    <property type="molecule type" value="Genomic_DNA"/>
</dbReference>
<feature type="region of interest" description="Disordered" evidence="2">
    <location>
        <begin position="225"/>
        <end position="289"/>
    </location>
</feature>
<gene>
    <name evidence="5" type="ORF">IV433_00040</name>
</gene>
<dbReference type="InterPro" id="IPR006530">
    <property type="entry name" value="YD"/>
</dbReference>
<accession>A0ABS0DY53</accession>
<dbReference type="InterPro" id="IPR022385">
    <property type="entry name" value="Rhs_assc_core"/>
</dbReference>
<evidence type="ECO:0000313" key="6">
    <source>
        <dbReference type="Proteomes" id="UP000636811"/>
    </source>
</evidence>
<protein>
    <submittedName>
        <fullName evidence="5">DUF4150 domain-containing protein</fullName>
    </submittedName>
</protein>
<dbReference type="Proteomes" id="UP000636811">
    <property type="component" value="Unassembled WGS sequence"/>
</dbReference>
<feature type="domain" description="DUF6531" evidence="3">
    <location>
        <begin position="294"/>
        <end position="366"/>
    </location>
</feature>
<sequence length="1397" mass="156896">MAENYMARKDGLWTVVCLSPDVCKTPMGPATPPVPYQVTANLGNAVQEVKKVKVNGCPVVVLNQSFIPNTQGDEPGVAKGVQSGTVGAKCEPMEHSKTVRVGGKPILRHGDKFWMNEKNTTGVIVGQPPEMNISLKEISSAASPETDEENEPDGKNDGKLPDSAWYGAFLAAGAMRNGSPESYEVIAGSAGPDALRGFRTAMENQYVFMAAAIVIGGAISEKQKKQQGKGSIIPWEDSMPSANAYPPRPANLGGGGKVKFRTEGNGKASTSKHGEPTVSDNKEGNFGGTCSVKGDPVDIATGDFLQNLQVIDLPGTLPLTLNRTYRSRSHASGIFGAKWADNWSHSLRLDDREIHFTTEEGSTLSYYSAADKDNVDGINLHQAHLHLYGNRSGTLFIFNRHTQQTLCFDAQSGPRRRLTSLRDRAGNHIDFIYQNDRLVALTHSDGYRVELSWQEGQLITIARVDKQQRQWLAQCTYNNSGRLGECKTFQFTHLYHEYDASGFMTRWKDTDKTDVSIRYDAKGRVTGTLAEGGYYRDSYLYDDVNRVTTCLDGEGGRTVCEYNVFGLVTRETDPLGRITLTRWDRGNKVSHTDALGWETRYSYNPHGQIIRVQRTGGDVTRYQYDEHGQVVKLIQPDGGEWQFTRNMQGKMLSRTDPQGQVQRFEYTPQGLLTADIRPDGAEHRYVWNAYYQLSQAIAPDAAATHYTQDHFGRLQSVTDPQGQITRYTQSDQHAGQQGSVTAIHLPDGVTQKMRYDSEKRPATLTDGEGKTTCYTYGAFDLLSVQTRPDGQKLHFGYDSLTRLNQVTNASGETYHYGRDAAGQVISETDFTGRVTQYNYDAAGRRILARYADQREVRWHWSVRDELLREEVWQEEATQCTLLSTTAYEYDVQGRMTRAQNDDAVVEFEYDASGHLVCERINGREVVHEWNEHSHRAMFRRNGAQALSFDYDISGRLTQLRADDLTPLEMEHDLLGRETRRHSAAGFAQAQGFSPTGMLLEQSAGREPAVNRRWAYDGAYNVRRIDDTRWGASHYHYNSNDQIIHAEQTGVHPLLELFSYDDNLNITSNGWRTGENDGIPERVSQVQPAGRVVRRGNCEYRYDIAGRLEEKKTEIPGFRPQVWRYRWDAFNQIRGLITPEGERWQYACDAFGRRISKRREGGNGNKPTGYDYLWSGDQLIEETPVYADGTPAYGESIHWLYEPGALTPLARREKGQLHYVVSDHMGTPRELLTEKGDVAWASRLSTWGKETRYRLAVNDDRPTCNLRFAGQYADEESGLHYNRHRYYDSETGQYLSPDPIGLAGGFNPYGYVHNPLAWVDPLGLACCPPKDARNQVRKGQGPKEVTRIDAPEESVPGSQWHAHGENGGAINQNGSIHDADPNFTRKTLKWLKEHGWDI</sequence>
<dbReference type="PANTHER" id="PTHR32305">
    <property type="match status" value="1"/>
</dbReference>
<dbReference type="Pfam" id="PF20148">
    <property type="entry name" value="DUF6531"/>
    <property type="match status" value="1"/>
</dbReference>
<dbReference type="Gene3D" id="2.180.10.10">
    <property type="entry name" value="RHS repeat-associated core"/>
    <property type="match status" value="3"/>
</dbReference>
<dbReference type="PRINTS" id="PR00394">
    <property type="entry name" value="RHSPROTEIN"/>
</dbReference>
<dbReference type="InterPro" id="IPR056823">
    <property type="entry name" value="TEN-like_YD-shell"/>
</dbReference>
<dbReference type="Pfam" id="PF25023">
    <property type="entry name" value="TEN_YD-shell"/>
    <property type="match status" value="3"/>
</dbReference>
<proteinExistence type="predicted"/>
<feature type="region of interest" description="Disordered" evidence="2">
    <location>
        <begin position="139"/>
        <end position="161"/>
    </location>
</feature>
<comment type="caution">
    <text evidence="5">The sequence shown here is derived from an EMBL/GenBank/DDBJ whole genome shotgun (WGS) entry which is preliminary data.</text>
</comment>
<reference evidence="5 6" key="1">
    <citation type="submission" date="2020-11" db="EMBL/GenBank/DDBJ databases">
        <title>Taxonomic investigation of Rahnella strains.</title>
        <authorList>
            <person name="Lee S.D."/>
        </authorList>
    </citation>
    <scope>NUCLEOTIDE SEQUENCE [LARGE SCALE GENOMIC DNA]</scope>
    <source>
        <strain evidence="5 6">SAP-17</strain>
    </source>
</reference>
<evidence type="ECO:0000259" key="3">
    <source>
        <dbReference type="Pfam" id="PF20148"/>
    </source>
</evidence>
<keyword evidence="1" id="KW-0677">Repeat</keyword>
<dbReference type="NCBIfam" id="TIGR01643">
    <property type="entry name" value="YD_repeat_2x"/>
    <property type="match status" value="9"/>
</dbReference>
<dbReference type="CDD" id="cd14740">
    <property type="entry name" value="PAAR_4"/>
    <property type="match status" value="1"/>
</dbReference>
<feature type="compositionally biased region" description="Basic and acidic residues" evidence="2">
    <location>
        <begin position="272"/>
        <end position="283"/>
    </location>
</feature>
<feature type="domain" description="Teneurin-like YD-shell" evidence="4">
    <location>
        <begin position="806"/>
        <end position="926"/>
    </location>
</feature>
<feature type="domain" description="Teneurin-like YD-shell" evidence="4">
    <location>
        <begin position="540"/>
        <end position="725"/>
    </location>
</feature>
<evidence type="ECO:0000256" key="2">
    <source>
        <dbReference type="SAM" id="MobiDB-lite"/>
    </source>
</evidence>
<evidence type="ECO:0000259" key="4">
    <source>
        <dbReference type="Pfam" id="PF25023"/>
    </source>
</evidence>
<dbReference type="NCBIfam" id="TIGR03696">
    <property type="entry name" value="Rhs_assc_core"/>
    <property type="match status" value="1"/>
</dbReference>
<dbReference type="Pfam" id="PF13665">
    <property type="entry name" value="Tox-PAAR-like"/>
    <property type="match status" value="1"/>
</dbReference>
<dbReference type="PANTHER" id="PTHR32305:SF15">
    <property type="entry name" value="PROTEIN RHSA-RELATED"/>
    <property type="match status" value="1"/>
</dbReference>
<dbReference type="InterPro" id="IPR045351">
    <property type="entry name" value="DUF6531"/>
</dbReference>
<keyword evidence="6" id="KW-1185">Reference proteome</keyword>
<organism evidence="5 6">
    <name type="scientific">Rahnella laticis</name>
    <dbReference type="NCBI Taxonomy" id="2787622"/>
    <lineage>
        <taxon>Bacteria</taxon>
        <taxon>Pseudomonadati</taxon>
        <taxon>Pseudomonadota</taxon>
        <taxon>Gammaproteobacteria</taxon>
        <taxon>Enterobacterales</taxon>
        <taxon>Yersiniaceae</taxon>
        <taxon>Rahnella</taxon>
    </lineage>
</organism>
<evidence type="ECO:0000256" key="1">
    <source>
        <dbReference type="ARBA" id="ARBA00022737"/>
    </source>
</evidence>
<dbReference type="RefSeq" id="WP_195812938.1">
    <property type="nucleotide sequence ID" value="NZ_JADOBI010000001.1"/>
</dbReference>
<evidence type="ECO:0000313" key="5">
    <source>
        <dbReference type="EMBL" id="MBF7977792.1"/>
    </source>
</evidence>
<dbReference type="InterPro" id="IPR050708">
    <property type="entry name" value="T6SS_VgrG/RHS"/>
</dbReference>